<keyword evidence="4" id="KW-0255">Endonuclease</keyword>
<evidence type="ECO:0000256" key="5">
    <source>
        <dbReference type="ARBA" id="ARBA00022801"/>
    </source>
</evidence>
<dbReference type="GO" id="GO:0004519">
    <property type="term" value="F:endonuclease activity"/>
    <property type="evidence" value="ECO:0007669"/>
    <property type="project" value="UniProtKB-KW"/>
</dbReference>
<dbReference type="Proteomes" id="UP000321764">
    <property type="component" value="Unassembled WGS sequence"/>
</dbReference>
<proteinExistence type="inferred from homology"/>
<sequence>MKQSEFKRWLKKQGAEFKEGSNHTKIYCNGKQSTLPRHGSKEISEGLRKAIIKQLDLK</sequence>
<dbReference type="Gene3D" id="3.30.920.30">
    <property type="entry name" value="Hypothetical protein"/>
    <property type="match status" value="1"/>
</dbReference>
<organism evidence="8 9">
    <name type="scientific">Reinekea thalattae</name>
    <dbReference type="NCBI Taxonomy" id="2593301"/>
    <lineage>
        <taxon>Bacteria</taxon>
        <taxon>Pseudomonadati</taxon>
        <taxon>Pseudomonadota</taxon>
        <taxon>Gammaproteobacteria</taxon>
        <taxon>Oceanospirillales</taxon>
        <taxon>Saccharospirillaceae</taxon>
        <taxon>Reinekea</taxon>
    </lineage>
</organism>
<keyword evidence="2" id="KW-1277">Toxin-antitoxin system</keyword>
<keyword evidence="9" id="KW-1185">Reference proteome</keyword>
<reference evidence="8 9" key="1">
    <citation type="submission" date="2019-07" db="EMBL/GenBank/DDBJ databases">
        <title>Reinekea sp. strain SSH23 genome sequencing and assembly.</title>
        <authorList>
            <person name="Kim I."/>
        </authorList>
    </citation>
    <scope>NUCLEOTIDE SEQUENCE [LARGE SCALE GENOMIC DNA]</scope>
    <source>
        <strain evidence="8 9">SSH23</strain>
    </source>
</reference>
<dbReference type="GO" id="GO:0016787">
    <property type="term" value="F:hydrolase activity"/>
    <property type="evidence" value="ECO:0007669"/>
    <property type="project" value="UniProtKB-KW"/>
</dbReference>
<keyword evidence="7" id="KW-0346">Stress response</keyword>
<evidence type="ECO:0000256" key="1">
    <source>
        <dbReference type="ARBA" id="ARBA00006620"/>
    </source>
</evidence>
<dbReference type="OrthoDB" id="6699594at2"/>
<keyword evidence="5" id="KW-0378">Hydrolase</keyword>
<dbReference type="InterPro" id="IPR012933">
    <property type="entry name" value="HicA_mRNA_interferase"/>
</dbReference>
<evidence type="ECO:0000256" key="3">
    <source>
        <dbReference type="ARBA" id="ARBA00022722"/>
    </source>
</evidence>
<dbReference type="InterPro" id="IPR038570">
    <property type="entry name" value="HicA_sf"/>
</dbReference>
<keyword evidence="3" id="KW-0540">Nuclease</keyword>
<comment type="caution">
    <text evidence="8">The sequence shown here is derived from an EMBL/GenBank/DDBJ whole genome shotgun (WGS) entry which is preliminary data.</text>
</comment>
<evidence type="ECO:0000256" key="7">
    <source>
        <dbReference type="ARBA" id="ARBA00023016"/>
    </source>
</evidence>
<evidence type="ECO:0000256" key="6">
    <source>
        <dbReference type="ARBA" id="ARBA00022884"/>
    </source>
</evidence>
<evidence type="ECO:0000256" key="2">
    <source>
        <dbReference type="ARBA" id="ARBA00022649"/>
    </source>
</evidence>
<keyword evidence="6" id="KW-0694">RNA-binding</keyword>
<dbReference type="AlphaFoldDB" id="A0A5C8Z7F1"/>
<dbReference type="GO" id="GO:0003729">
    <property type="term" value="F:mRNA binding"/>
    <property type="evidence" value="ECO:0007669"/>
    <property type="project" value="InterPro"/>
</dbReference>
<dbReference type="SUPFAM" id="SSF54786">
    <property type="entry name" value="YcfA/nrd intein domain"/>
    <property type="match status" value="1"/>
</dbReference>
<protein>
    <submittedName>
        <fullName evidence="8">Type II toxin-antitoxin system HicA family toxin</fullName>
    </submittedName>
</protein>
<comment type="similarity">
    <text evidence="1">Belongs to the HicA mRNA interferase family.</text>
</comment>
<dbReference type="EMBL" id="VKAD01000001">
    <property type="protein sequence ID" value="TXR53567.1"/>
    <property type="molecule type" value="Genomic_DNA"/>
</dbReference>
<dbReference type="Pfam" id="PF07927">
    <property type="entry name" value="HicA_toxin"/>
    <property type="match status" value="1"/>
</dbReference>
<evidence type="ECO:0000256" key="4">
    <source>
        <dbReference type="ARBA" id="ARBA00022759"/>
    </source>
</evidence>
<evidence type="ECO:0000313" key="8">
    <source>
        <dbReference type="EMBL" id="TXR53567.1"/>
    </source>
</evidence>
<dbReference type="RefSeq" id="WP_147712967.1">
    <property type="nucleotide sequence ID" value="NZ_VKAD01000001.1"/>
</dbReference>
<gene>
    <name evidence="8" type="ORF">FME95_03085</name>
</gene>
<name>A0A5C8Z7F1_9GAMM</name>
<evidence type="ECO:0000313" key="9">
    <source>
        <dbReference type="Proteomes" id="UP000321764"/>
    </source>
</evidence>
<accession>A0A5C8Z7F1</accession>